<dbReference type="Gene3D" id="3.50.30.30">
    <property type="match status" value="1"/>
</dbReference>
<dbReference type="InterPro" id="IPR003137">
    <property type="entry name" value="PA_domain"/>
</dbReference>
<proteinExistence type="predicted"/>
<feature type="signal peptide" evidence="2">
    <location>
        <begin position="1"/>
        <end position="21"/>
    </location>
</feature>
<feature type="domain" description="PA" evidence="3">
    <location>
        <begin position="92"/>
        <end position="130"/>
    </location>
</feature>
<dbReference type="Proteomes" id="UP001165060">
    <property type="component" value="Unassembled WGS sequence"/>
</dbReference>
<comment type="caution">
    <text evidence="4">The sequence shown here is derived from an EMBL/GenBank/DDBJ whole genome shotgun (WGS) entry which is preliminary data.</text>
</comment>
<keyword evidence="1" id="KW-1133">Transmembrane helix</keyword>
<dbReference type="PANTHER" id="PTHR12174:SF75">
    <property type="entry name" value="SIGNAL PEPTIDE PEPTIDASE-LIKE 2"/>
    <property type="match status" value="1"/>
</dbReference>
<dbReference type="InterPro" id="IPR046450">
    <property type="entry name" value="PA_dom_sf"/>
</dbReference>
<evidence type="ECO:0000259" key="3">
    <source>
        <dbReference type="Pfam" id="PF02225"/>
    </source>
</evidence>
<evidence type="ECO:0000313" key="5">
    <source>
        <dbReference type="Proteomes" id="UP001165060"/>
    </source>
</evidence>
<dbReference type="PANTHER" id="PTHR12174">
    <property type="entry name" value="SIGNAL PEPTIDE PEPTIDASE"/>
    <property type="match status" value="1"/>
</dbReference>
<feature type="chain" id="PRO_5047125972" description="PA domain-containing protein" evidence="2">
    <location>
        <begin position="22"/>
        <end position="282"/>
    </location>
</feature>
<evidence type="ECO:0000256" key="1">
    <source>
        <dbReference type="SAM" id="Phobius"/>
    </source>
</evidence>
<keyword evidence="1" id="KW-0472">Membrane</keyword>
<name>A0ABQ6NCA3_9STRA</name>
<reference evidence="4 5" key="1">
    <citation type="journal article" date="2023" name="Commun. Biol.">
        <title>Genome analysis of Parmales, the sister group of diatoms, reveals the evolutionary specialization of diatoms from phago-mixotrophs to photoautotrophs.</title>
        <authorList>
            <person name="Ban H."/>
            <person name="Sato S."/>
            <person name="Yoshikawa S."/>
            <person name="Yamada K."/>
            <person name="Nakamura Y."/>
            <person name="Ichinomiya M."/>
            <person name="Sato N."/>
            <person name="Blanc-Mathieu R."/>
            <person name="Endo H."/>
            <person name="Kuwata A."/>
            <person name="Ogata H."/>
        </authorList>
    </citation>
    <scope>NUCLEOTIDE SEQUENCE [LARGE SCALE GENOMIC DNA]</scope>
</reference>
<keyword evidence="2" id="KW-0732">Signal</keyword>
<dbReference type="SUPFAM" id="SSF52025">
    <property type="entry name" value="PA domain"/>
    <property type="match status" value="1"/>
</dbReference>
<feature type="transmembrane region" description="Helical" evidence="1">
    <location>
        <begin position="251"/>
        <end position="272"/>
    </location>
</feature>
<dbReference type="Pfam" id="PF02225">
    <property type="entry name" value="PA"/>
    <property type="match status" value="1"/>
</dbReference>
<keyword evidence="1" id="KW-0812">Transmembrane</keyword>
<feature type="non-terminal residue" evidence="4">
    <location>
        <position position="282"/>
    </location>
</feature>
<gene>
    <name evidence="4" type="ORF">TeGR_g14511</name>
</gene>
<dbReference type="EMBL" id="BRYB01006802">
    <property type="protein sequence ID" value="GMI57201.1"/>
    <property type="molecule type" value="Genomic_DNA"/>
</dbReference>
<organism evidence="4 5">
    <name type="scientific">Tetraparma gracilis</name>
    <dbReference type="NCBI Taxonomy" id="2962635"/>
    <lineage>
        <taxon>Eukaryota</taxon>
        <taxon>Sar</taxon>
        <taxon>Stramenopiles</taxon>
        <taxon>Ochrophyta</taxon>
        <taxon>Bolidophyceae</taxon>
        <taxon>Parmales</taxon>
        <taxon>Triparmaceae</taxon>
        <taxon>Tetraparma</taxon>
    </lineage>
</organism>
<evidence type="ECO:0000256" key="2">
    <source>
        <dbReference type="SAM" id="SignalP"/>
    </source>
</evidence>
<keyword evidence="5" id="KW-1185">Reference proteome</keyword>
<evidence type="ECO:0000313" key="4">
    <source>
        <dbReference type="EMBL" id="GMI57201.1"/>
    </source>
</evidence>
<sequence>MTLPLRLLPLLLLLLLRPSLAVLPTDQIQFSSPSSPDLPLFYASTAGFGVAPSASISSDLSVSLTPPSEYGLCEDLDSAADPSFVQPGAPFLMLVPRGNCTFQQKTLRAQQYGASAVAILNAEASLYDRNGSFPLPQADYECGNGEAWVPEQDLAPPYWSAQNDAALEPCSSASSCASDRCVLTGEEEGGSMKACCAWDLHQYLYASADLANPSIPAVFVTMAQGDEILALVESESGGLTATMLERPRPKYNASSVIIWAVGVFVSVLASYISSADLKEHVD</sequence>
<accession>A0ABQ6NCA3</accession>
<protein>
    <recommendedName>
        <fullName evidence="3">PA domain-containing protein</fullName>
    </recommendedName>
</protein>
<dbReference type="InterPro" id="IPR007369">
    <property type="entry name" value="Peptidase_A22B_SPP"/>
</dbReference>